<keyword evidence="5" id="KW-0503">Monooxygenase</keyword>
<evidence type="ECO:0000256" key="4">
    <source>
        <dbReference type="ARBA" id="ARBA00023002"/>
    </source>
</evidence>
<dbReference type="GO" id="GO:0004497">
    <property type="term" value="F:monooxygenase activity"/>
    <property type="evidence" value="ECO:0007669"/>
    <property type="project" value="UniProtKB-KW"/>
</dbReference>
<dbReference type="Pfam" id="PF01494">
    <property type="entry name" value="FAD_binding_3"/>
    <property type="match status" value="1"/>
</dbReference>
<proteinExistence type="predicted"/>
<dbReference type="InterPro" id="IPR050493">
    <property type="entry name" value="FAD-dep_Monooxygenase_BioMet"/>
</dbReference>
<reference evidence="7 8" key="1">
    <citation type="submission" date="2018-10" db="EMBL/GenBank/DDBJ databases">
        <title>Genomic Encyclopedia of Archaeal and Bacterial Type Strains, Phase II (KMG-II): from individual species to whole genera.</title>
        <authorList>
            <person name="Goeker M."/>
        </authorList>
    </citation>
    <scope>NUCLEOTIDE SEQUENCE [LARGE SCALE GENOMIC DNA]</scope>
    <source>
        <strain evidence="7 8">DSM 45657</strain>
    </source>
</reference>
<protein>
    <submittedName>
        <fullName evidence="7">Salicylate hydroxylase</fullName>
    </submittedName>
</protein>
<evidence type="ECO:0000256" key="1">
    <source>
        <dbReference type="ARBA" id="ARBA00001974"/>
    </source>
</evidence>
<dbReference type="Gene3D" id="3.50.50.60">
    <property type="entry name" value="FAD/NAD(P)-binding domain"/>
    <property type="match status" value="1"/>
</dbReference>
<keyword evidence="4" id="KW-0560">Oxidoreductase</keyword>
<dbReference type="RefSeq" id="WP_121390437.1">
    <property type="nucleotide sequence ID" value="NZ_RCDD01000001.1"/>
</dbReference>
<comment type="cofactor">
    <cofactor evidence="1">
        <name>FAD</name>
        <dbReference type="ChEBI" id="CHEBI:57692"/>
    </cofactor>
</comment>
<evidence type="ECO:0000256" key="5">
    <source>
        <dbReference type="ARBA" id="ARBA00023033"/>
    </source>
</evidence>
<keyword evidence="8" id="KW-1185">Reference proteome</keyword>
<dbReference type="SUPFAM" id="SSF51905">
    <property type="entry name" value="FAD/NAD(P)-binding domain"/>
    <property type="match status" value="1"/>
</dbReference>
<evidence type="ECO:0000313" key="7">
    <source>
        <dbReference type="EMBL" id="RLK61862.1"/>
    </source>
</evidence>
<keyword evidence="3" id="KW-0274">FAD</keyword>
<feature type="domain" description="FAD-binding" evidence="6">
    <location>
        <begin position="7"/>
        <end position="350"/>
    </location>
</feature>
<dbReference type="PANTHER" id="PTHR13789:SF318">
    <property type="entry name" value="GERANYLGERANYL DIPHOSPHATE REDUCTASE"/>
    <property type="match status" value="1"/>
</dbReference>
<dbReference type="PANTHER" id="PTHR13789">
    <property type="entry name" value="MONOOXYGENASE"/>
    <property type="match status" value="1"/>
</dbReference>
<dbReference type="PRINTS" id="PR00420">
    <property type="entry name" value="RNGMNOXGNASE"/>
</dbReference>
<evidence type="ECO:0000313" key="8">
    <source>
        <dbReference type="Proteomes" id="UP000282454"/>
    </source>
</evidence>
<gene>
    <name evidence="7" type="ORF">CLV68_2405</name>
</gene>
<dbReference type="GO" id="GO:0071949">
    <property type="term" value="F:FAD binding"/>
    <property type="evidence" value="ECO:0007669"/>
    <property type="project" value="InterPro"/>
</dbReference>
<dbReference type="SUPFAM" id="SSF54373">
    <property type="entry name" value="FAD-linked reductases, C-terminal domain"/>
    <property type="match status" value="1"/>
</dbReference>
<dbReference type="OrthoDB" id="9782160at2"/>
<dbReference type="InterPro" id="IPR036188">
    <property type="entry name" value="FAD/NAD-bd_sf"/>
</dbReference>
<name>A0A421BBW9_9PSEU</name>
<organism evidence="7 8">
    <name type="scientific">Actinokineospora cianjurensis</name>
    <dbReference type="NCBI Taxonomy" id="585224"/>
    <lineage>
        <taxon>Bacteria</taxon>
        <taxon>Bacillati</taxon>
        <taxon>Actinomycetota</taxon>
        <taxon>Actinomycetes</taxon>
        <taxon>Pseudonocardiales</taxon>
        <taxon>Pseudonocardiaceae</taxon>
        <taxon>Actinokineospora</taxon>
    </lineage>
</organism>
<accession>A0A421BBW9</accession>
<dbReference type="AlphaFoldDB" id="A0A421BBW9"/>
<keyword evidence="2" id="KW-0285">Flavoprotein</keyword>
<dbReference type="Proteomes" id="UP000282454">
    <property type="component" value="Unassembled WGS sequence"/>
</dbReference>
<dbReference type="EMBL" id="RCDD01000001">
    <property type="protein sequence ID" value="RLK61862.1"/>
    <property type="molecule type" value="Genomic_DNA"/>
</dbReference>
<evidence type="ECO:0000256" key="2">
    <source>
        <dbReference type="ARBA" id="ARBA00022630"/>
    </source>
</evidence>
<comment type="caution">
    <text evidence="7">The sequence shown here is derived from an EMBL/GenBank/DDBJ whole genome shotgun (WGS) entry which is preliminary data.</text>
</comment>
<evidence type="ECO:0000259" key="6">
    <source>
        <dbReference type="Pfam" id="PF01494"/>
    </source>
</evidence>
<dbReference type="InterPro" id="IPR002938">
    <property type="entry name" value="FAD-bd"/>
</dbReference>
<evidence type="ECO:0000256" key="3">
    <source>
        <dbReference type="ARBA" id="ARBA00022827"/>
    </source>
</evidence>
<sequence length="399" mass="43090">MVLTHARVAVIGAGIAGLVISTALRAAGAEVAVFEQAAEFSPIGAGLQLSPNGVRVLHALGHTEGLAEKAVRAGSIEIRRWDDGAVLSAVSHGDDCVTTFGAPYYLIHRADLHELLVSRAGEHNVHMGHRLERVVECGGGVELRFANGARFGADLVIGADGTHSAVRAAIVCDEPVFSGYSVYRGLIPAGVVPSLATDPRVLFWFGPQRHVTYYPIRSGRTIHFSAVCATADGRPGSSTTGAETAELAAAFTDWHPEVRRVVTAARSVTRWGLFDRDLVQRYHAHHAVLVGDAAHPMLPYLSQGANQALEDAAALLDRLGPWLAGQVSLDDSLARYEADRGPRTAEVHRQSRLRGEAFHLSDGDRQRERDFELAHEQDLDHLAWIYGHDTRAADLELTE</sequence>